<gene>
    <name evidence="1" type="ORF">JEQ47_12825</name>
</gene>
<proteinExistence type="predicted"/>
<dbReference type="EMBL" id="JAEKMH010000002">
    <property type="protein sequence ID" value="MBJ3785606.1"/>
    <property type="molecule type" value="Genomic_DNA"/>
</dbReference>
<organism evidence="1 2">
    <name type="scientific">Devosia sediminis</name>
    <dbReference type="NCBI Taxonomy" id="2798801"/>
    <lineage>
        <taxon>Bacteria</taxon>
        <taxon>Pseudomonadati</taxon>
        <taxon>Pseudomonadota</taxon>
        <taxon>Alphaproteobacteria</taxon>
        <taxon>Hyphomicrobiales</taxon>
        <taxon>Devosiaceae</taxon>
        <taxon>Devosia</taxon>
    </lineage>
</organism>
<keyword evidence="2" id="KW-1185">Reference proteome</keyword>
<dbReference type="AlphaFoldDB" id="A0A934IYK3"/>
<reference evidence="1" key="1">
    <citation type="submission" date="2020-12" db="EMBL/GenBank/DDBJ databases">
        <title>Devosia sp. MSA67 isolated from Mo River.</title>
        <authorList>
            <person name="Ma F."/>
            <person name="Zi Z."/>
        </authorList>
    </citation>
    <scope>NUCLEOTIDE SEQUENCE</scope>
    <source>
        <strain evidence="1">MSA67</strain>
    </source>
</reference>
<protein>
    <submittedName>
        <fullName evidence="1">Uncharacterized protein</fullName>
    </submittedName>
</protein>
<comment type="caution">
    <text evidence="1">The sequence shown here is derived from an EMBL/GenBank/DDBJ whole genome shotgun (WGS) entry which is preliminary data.</text>
</comment>
<dbReference type="RefSeq" id="WP_198876774.1">
    <property type="nucleotide sequence ID" value="NZ_JAEKMH010000002.1"/>
</dbReference>
<evidence type="ECO:0000313" key="1">
    <source>
        <dbReference type="EMBL" id="MBJ3785606.1"/>
    </source>
</evidence>
<evidence type="ECO:0000313" key="2">
    <source>
        <dbReference type="Proteomes" id="UP000602124"/>
    </source>
</evidence>
<sequence>MLVDVNGLFRGGFGAVRRWLEIAREGKQLMLASTDQVGVLSYRSDVASRLGVGRGTLHNYIEALSFIESLQDTAPDLAAALETFSAAAVAVYERWWRRDADTVRRHIEQAVKLGWSARKVISDEARARLAVRPRSMLESALEQRNDKRAWETSAVIREAFRRAGARVPDIMRLDVEKNGSALSSALGAEQLLVDREIEAQKSLEIAVFEAGAGETRRAHIRNARNLLARATIAASAHTLSLILVEDVLAVSEFGKALPAFEEFQIDGSSSSLIGFELLPGAIVILANADEFVHGWSGGGETMWHRV</sequence>
<name>A0A934IYK3_9HYPH</name>
<accession>A0A934IYK3</accession>
<dbReference type="Proteomes" id="UP000602124">
    <property type="component" value="Unassembled WGS sequence"/>
</dbReference>